<keyword evidence="1" id="KW-0175">Coiled coil</keyword>
<name>A0ABU4WCM9_9FUSO</name>
<feature type="coiled-coil region" evidence="1">
    <location>
        <begin position="178"/>
        <end position="212"/>
    </location>
</feature>
<evidence type="ECO:0000313" key="2">
    <source>
        <dbReference type="EMBL" id="MDX8337293.1"/>
    </source>
</evidence>
<accession>A0ABU4WCM9</accession>
<comment type="caution">
    <text evidence="2">The sequence shown here is derived from an EMBL/GenBank/DDBJ whole genome shotgun (WGS) entry which is preliminary data.</text>
</comment>
<keyword evidence="3" id="KW-1185">Reference proteome</keyword>
<dbReference type="Proteomes" id="UP001279681">
    <property type="component" value="Unassembled WGS sequence"/>
</dbReference>
<dbReference type="InterPro" id="IPR011990">
    <property type="entry name" value="TPR-like_helical_dom_sf"/>
</dbReference>
<organism evidence="2 3">
    <name type="scientific">Candidatus Cetobacterium colombiensis</name>
    <dbReference type="NCBI Taxonomy" id="3073100"/>
    <lineage>
        <taxon>Bacteria</taxon>
        <taxon>Fusobacteriati</taxon>
        <taxon>Fusobacteriota</taxon>
        <taxon>Fusobacteriia</taxon>
        <taxon>Fusobacteriales</taxon>
        <taxon>Fusobacteriaceae</taxon>
        <taxon>Cetobacterium</taxon>
    </lineage>
</organism>
<dbReference type="Pfam" id="PF08238">
    <property type="entry name" value="Sel1"/>
    <property type="match status" value="4"/>
</dbReference>
<dbReference type="PANTHER" id="PTHR11102:SF147">
    <property type="entry name" value="SEL1L ADAPTOR SUBUNIT OF ERAD E3 UBIQUITIN LIGASE"/>
    <property type="match status" value="1"/>
</dbReference>
<dbReference type="InterPro" id="IPR050767">
    <property type="entry name" value="Sel1_AlgK"/>
</dbReference>
<reference evidence="3" key="1">
    <citation type="submission" date="2023-07" db="EMBL/GenBank/DDBJ databases">
        <authorList>
            <person name="Colorado M.A."/>
            <person name="Villamil L.M."/>
            <person name="Melo J.F."/>
            <person name="Rodriguez J.A."/>
            <person name="Ruiz R.Y."/>
        </authorList>
    </citation>
    <scope>NUCLEOTIDE SEQUENCE [LARGE SCALE GENOMIC DNA]</scope>
    <source>
        <strain evidence="3">C33</strain>
    </source>
</reference>
<dbReference type="SMART" id="SM00028">
    <property type="entry name" value="TPR"/>
    <property type="match status" value="4"/>
</dbReference>
<protein>
    <recommendedName>
        <fullName evidence="4">UDP-N-acetylglucosamine--peptide N-acetylglucosaminyltransferase SPINDLY</fullName>
    </recommendedName>
</protein>
<dbReference type="Pfam" id="PF13181">
    <property type="entry name" value="TPR_8"/>
    <property type="match status" value="1"/>
</dbReference>
<evidence type="ECO:0008006" key="4">
    <source>
        <dbReference type="Google" id="ProtNLM"/>
    </source>
</evidence>
<proteinExistence type="predicted"/>
<sequence>MNLENRLYVGKMYEEGIDVEKNIDLAIDVYEAIAKDGWPIGYSKIGQIYDLGKGVEKDLEKAKKYYEKGMLLNERDCTYNLGMIILKEGREVEGVKILEKAINLNHYEAFNTLGVYYEKRKDYEKAYFYYKKGEEHESGRSIFGLGVLYENGKGVKKDLEKAKEYYRKSWELGYVTALKFLLALNECTDEEIEFLENEAEQNNNSLNLALGKYYLNKGNLEKAKLFGKKALLGSNDGVYNLLGSIEQKLRNSEKAMEYYNLGIDKGDISCKYSKGWLAFLLRDYKLAKEVYLELKESKSQIVYSMLIMVFSNLKEFENVEEYYNLLLEKHRDEKIKRMYGYSKFRLKEYDKAVEIYGQLKDLNQNEINMLGIGYYKIGRYEECLNTLKKMKNQEEYEKYKVKIEGEEKKEGKLIKIWQILAACM</sequence>
<dbReference type="SMART" id="SM00671">
    <property type="entry name" value="SEL1"/>
    <property type="match status" value="4"/>
</dbReference>
<dbReference type="EMBL" id="JAVIKH010000028">
    <property type="protein sequence ID" value="MDX8337293.1"/>
    <property type="molecule type" value="Genomic_DNA"/>
</dbReference>
<dbReference type="InterPro" id="IPR006597">
    <property type="entry name" value="Sel1-like"/>
</dbReference>
<dbReference type="PANTHER" id="PTHR11102">
    <property type="entry name" value="SEL-1-LIKE PROTEIN"/>
    <property type="match status" value="1"/>
</dbReference>
<gene>
    <name evidence="2" type="ORF">RFV38_12440</name>
</gene>
<dbReference type="SUPFAM" id="SSF81901">
    <property type="entry name" value="HCP-like"/>
    <property type="match status" value="3"/>
</dbReference>
<dbReference type="Gene3D" id="1.25.40.10">
    <property type="entry name" value="Tetratricopeptide repeat domain"/>
    <property type="match status" value="3"/>
</dbReference>
<dbReference type="InterPro" id="IPR019734">
    <property type="entry name" value="TPR_rpt"/>
</dbReference>
<dbReference type="RefSeq" id="WP_320314636.1">
    <property type="nucleotide sequence ID" value="NZ_JAVIKH010000028.1"/>
</dbReference>
<evidence type="ECO:0000256" key="1">
    <source>
        <dbReference type="SAM" id="Coils"/>
    </source>
</evidence>
<evidence type="ECO:0000313" key="3">
    <source>
        <dbReference type="Proteomes" id="UP001279681"/>
    </source>
</evidence>